<proteinExistence type="predicted"/>
<evidence type="ECO:0000313" key="2">
    <source>
        <dbReference type="Proteomes" id="UP000814033"/>
    </source>
</evidence>
<evidence type="ECO:0000313" key="1">
    <source>
        <dbReference type="EMBL" id="KAI0047812.1"/>
    </source>
</evidence>
<protein>
    <submittedName>
        <fullName evidence="1">Uncharacterized protein</fullName>
    </submittedName>
</protein>
<reference evidence="1" key="2">
    <citation type="journal article" date="2022" name="New Phytol.">
        <title>Evolutionary transition to the ectomycorrhizal habit in the genomes of a hyperdiverse lineage of mushroom-forming fungi.</title>
        <authorList>
            <person name="Looney B."/>
            <person name="Miyauchi S."/>
            <person name="Morin E."/>
            <person name="Drula E."/>
            <person name="Courty P.E."/>
            <person name="Kohler A."/>
            <person name="Kuo A."/>
            <person name="LaButti K."/>
            <person name="Pangilinan J."/>
            <person name="Lipzen A."/>
            <person name="Riley R."/>
            <person name="Andreopoulos W."/>
            <person name="He G."/>
            <person name="Johnson J."/>
            <person name="Nolan M."/>
            <person name="Tritt A."/>
            <person name="Barry K.W."/>
            <person name="Grigoriev I.V."/>
            <person name="Nagy L.G."/>
            <person name="Hibbett D."/>
            <person name="Henrissat B."/>
            <person name="Matheny P.B."/>
            <person name="Labbe J."/>
            <person name="Martin F.M."/>
        </authorList>
    </citation>
    <scope>NUCLEOTIDE SEQUENCE</scope>
    <source>
        <strain evidence="1">FP105234-sp</strain>
    </source>
</reference>
<reference evidence="1" key="1">
    <citation type="submission" date="2021-02" db="EMBL/GenBank/DDBJ databases">
        <authorList>
            <consortium name="DOE Joint Genome Institute"/>
            <person name="Ahrendt S."/>
            <person name="Looney B.P."/>
            <person name="Miyauchi S."/>
            <person name="Morin E."/>
            <person name="Drula E."/>
            <person name="Courty P.E."/>
            <person name="Chicoki N."/>
            <person name="Fauchery L."/>
            <person name="Kohler A."/>
            <person name="Kuo A."/>
            <person name="Labutti K."/>
            <person name="Pangilinan J."/>
            <person name="Lipzen A."/>
            <person name="Riley R."/>
            <person name="Andreopoulos W."/>
            <person name="He G."/>
            <person name="Johnson J."/>
            <person name="Barry K.W."/>
            <person name="Grigoriev I.V."/>
            <person name="Nagy L."/>
            <person name="Hibbett D."/>
            <person name="Henrissat B."/>
            <person name="Matheny P.B."/>
            <person name="Labbe J."/>
            <person name="Martin F."/>
        </authorList>
    </citation>
    <scope>NUCLEOTIDE SEQUENCE</scope>
    <source>
        <strain evidence="1">FP105234-sp</strain>
    </source>
</reference>
<dbReference type="EMBL" id="MU275897">
    <property type="protein sequence ID" value="KAI0047812.1"/>
    <property type="molecule type" value="Genomic_DNA"/>
</dbReference>
<dbReference type="Proteomes" id="UP000814033">
    <property type="component" value="Unassembled WGS sequence"/>
</dbReference>
<comment type="caution">
    <text evidence="1">The sequence shown here is derived from an EMBL/GenBank/DDBJ whole genome shotgun (WGS) entry which is preliminary data.</text>
</comment>
<sequence>MDELVSHCLREISFDGDLGCDISRLRDFITNFYIRRQVAQTVDDAYLAFAWGLIVGHPTVRVGLIPPGITTEVYIAPQTSKKRKAKAEAGEADNSAHVSELLIVADAHIHTLEELRTRYGDELRIAVDPETAFAAITGSHTRPAKLSPMVYTALQFIARARQDGISIVDIGKKSGYDQKSCFYLIKQLLELDLVVKLRRGGVGANFCVLKYFFDHDPLWKQIREEAAQPAEEEPQAPEEAAQPEENTENGTPAASVQFEPIDARHLSSLPLVEARIVKLLKNSEYFIHPSQNLLVTIGFTNPTKTDRRFFQNRLRDLVDKGVVERVSVPSAGKRSANSTIPCIRLVTDAGSTAEPPTAVQVAPPDEPAVDDDLTSDLPERIYGLKANVTLHKQMIDLLEASGTAGLTLNQLSEALGNFDRRTLELLLTRLEKFPPPSHLSDLGVAQMMENFGRERRYRYYTLAHYRAVVVRDQLDDSSGAYAKVDFSKVGQFAPVSAGEFYEEVEARDKFVDELKMTGEHAVKRALKAAKVKSAYQKRGKKRKREDGEEGGNDAAGQAEMEAPPAKKKRGRTRKVTLPEDTVADPSSSTQPPAPADEPKRPPAKKLGRPRKHPIVDDGNADGDALASTTTPKKRGRPTKAKPPPDGNDASAAPAVPKKRGRPRKSAPPVVEPTAVTETEVEHDELASDSENMEVDERRVFPQIPVDPQLRTGVGFAADPRPPPSQPTSPTTLAEAIEAVTANEPESTRRSKRVTKAVVRQDFVPSSKPRTPQRTPHKSLPAAAVQVVQSSGEVLGSPADTPQRNVGDAVVQTSEGNVSIQSIAALPDASANASSTMEVPIDPSLLTEEVGALLTADNVAVVPAPLSAAVDQPAGDKRPASDSPVPEPAHKRQRLEDKSKGGRPKGNMSLLRRENELLRVLEEVQGIANTSSKDFSDVHLALLDKMTAAGELTSGPPGTRIDRRTMDSTLDSMETRGKIKLVRTSISSLTGTQRQVRIAYLPHIEQAQVDEVLTQLAQKPTHPQPPPSTPMKTILVNIPRAAAPKASRVPPKPLRLMQREKPSEGLEHWNRNKERADQLFEYDDKAIREMLLTERNTVSQSYGFISGKAIRTREFQVLLLGAFAEEVTSPSVVSKEHRIVHTSHFQEYVTVETFCSLVACLSVDDDLTAILRNEGRRTLLKDLPESIQNSLQLGRARVRGRVTDFLDLLHGLGVVTPLTETSSATAAIQCAPKLDWPTSFEIYRKPVEPGGSAAPVYWQLHKSAPMYLWILSHDDPPFWKNMPITTPEEVKAYWDILERASRDGDFCMANLLRTTEIPVRPPELRVWPSIRRKTAWISEYELSWYQRRYLKKFVSFPDGDTPLQDPDGGPAALEKICWVVSAPLDVVRDFFEHTRTKQKADIEKSRARMAKKASEDREKRFAEEKALLNAKVASAKVQRENDWEELVRRVHAQPLKGSAATRVNRIRSRYLGSGTLGEVSRWETEVRQAIQDANIARHQVLPAVIRPPPRPGTAAPIPVVTRPFGKSIEQLIEEQRPLRNPELPKKRKKKGKAKDGAAENDESPADAEKTPGRRHRFQWNTEYDELAQDACVVLRARARTLPRMDWSALEQVFPGVPKNSIRLRFAGQREHHSTETYLRRLEERWYSLWMQHRGTEHLPDDDLQSMNNFDLVKHVEFLRHHIDKNALRVGDGESHDAVSLSIPADVSVLERDWKVTSKPAQAPMWDFIWNLTVDDGREKGLLANAFTTDSDEIPPAFDECPDSIRIAESALKMVFGTPNERYDPIKGSALLHSAGEEAVSIARTNLLSRGVLSKLVRDHHKPKPGRTLKISEVNQNAIGGSIPRDTFQDAAALELLSRDQEETQREWPLLASDGDLAMLVQATSDAKISFVVDTAHAGTVRAGLDWNSKKADDDDIETKISVSFADLSEPSETEEQTPPLPSPTPVIEHEEMSEHGKTAQGAAACCKALSDGVIDCQGCLEAEMATVIAARSPRDQDIIREIWAALDTAGATGLQRQVLVKQLAGHDEGAILSMLEQLLDATTPLVICTGYASVVFVAASHAQAWTVPVADEPPVRIFPRRWLDIGGLKISEIWDAAQRAVIGAILFRPGISQSEIRWRLRSVYDRQEVGEVLRSLHEEGYVKRRLGPVLHFPESMALPLDDEEEKNVHWFLGERRWYQVS</sequence>
<name>A0ACB8RVH8_9AGAM</name>
<organism evidence="1 2">
    <name type="scientific">Auriscalpium vulgare</name>
    <dbReference type="NCBI Taxonomy" id="40419"/>
    <lineage>
        <taxon>Eukaryota</taxon>
        <taxon>Fungi</taxon>
        <taxon>Dikarya</taxon>
        <taxon>Basidiomycota</taxon>
        <taxon>Agaricomycotina</taxon>
        <taxon>Agaricomycetes</taxon>
        <taxon>Russulales</taxon>
        <taxon>Auriscalpiaceae</taxon>
        <taxon>Auriscalpium</taxon>
    </lineage>
</organism>
<keyword evidence="2" id="KW-1185">Reference proteome</keyword>
<gene>
    <name evidence="1" type="ORF">FA95DRAFT_1558689</name>
</gene>
<accession>A0ACB8RVH8</accession>